<dbReference type="PANTHER" id="PTHR30055:SF234">
    <property type="entry name" value="HTH-TYPE TRANSCRIPTIONAL REGULATOR BETI"/>
    <property type="match status" value="1"/>
</dbReference>
<dbReference type="Pfam" id="PF21935">
    <property type="entry name" value="TetR_C_45"/>
    <property type="match status" value="1"/>
</dbReference>
<dbReference type="InterPro" id="IPR050109">
    <property type="entry name" value="HTH-type_TetR-like_transc_reg"/>
</dbReference>
<feature type="DNA-binding region" description="H-T-H motif" evidence="4">
    <location>
        <begin position="31"/>
        <end position="50"/>
    </location>
</feature>
<dbReference type="InterPro" id="IPR009057">
    <property type="entry name" value="Homeodomain-like_sf"/>
</dbReference>
<evidence type="ECO:0000256" key="2">
    <source>
        <dbReference type="ARBA" id="ARBA00023125"/>
    </source>
</evidence>
<dbReference type="PRINTS" id="PR00455">
    <property type="entry name" value="HTHTETR"/>
</dbReference>
<gene>
    <name evidence="6" type="ORF">LK07_32495</name>
</gene>
<feature type="domain" description="HTH tetR-type" evidence="5">
    <location>
        <begin position="8"/>
        <end position="68"/>
    </location>
</feature>
<dbReference type="PANTHER" id="PTHR30055">
    <property type="entry name" value="HTH-TYPE TRANSCRIPTIONAL REGULATOR RUTR"/>
    <property type="match status" value="1"/>
</dbReference>
<evidence type="ECO:0000313" key="7">
    <source>
        <dbReference type="Proteomes" id="UP000031501"/>
    </source>
</evidence>
<name>A0A221P6W7_9ACTN</name>
<dbReference type="GO" id="GO:0000976">
    <property type="term" value="F:transcription cis-regulatory region binding"/>
    <property type="evidence" value="ECO:0007669"/>
    <property type="project" value="TreeGrafter"/>
</dbReference>
<dbReference type="PROSITE" id="PS01081">
    <property type="entry name" value="HTH_TETR_1"/>
    <property type="match status" value="1"/>
</dbReference>
<dbReference type="SUPFAM" id="SSF46689">
    <property type="entry name" value="Homeodomain-like"/>
    <property type="match status" value="1"/>
</dbReference>
<accession>A0A221P6W7</accession>
<organism evidence="6 7">
    <name type="scientific">Streptomyces pluripotens</name>
    <dbReference type="NCBI Taxonomy" id="1355015"/>
    <lineage>
        <taxon>Bacteria</taxon>
        <taxon>Bacillati</taxon>
        <taxon>Actinomycetota</taxon>
        <taxon>Actinomycetes</taxon>
        <taxon>Kitasatosporales</taxon>
        <taxon>Streptomycetaceae</taxon>
        <taxon>Streptomyces</taxon>
    </lineage>
</organism>
<dbReference type="InterPro" id="IPR023772">
    <property type="entry name" value="DNA-bd_HTH_TetR-type_CS"/>
</dbReference>
<dbReference type="Proteomes" id="UP000031501">
    <property type="component" value="Chromosome"/>
</dbReference>
<reference evidence="6 7" key="1">
    <citation type="submission" date="2017-07" db="EMBL/GenBank/DDBJ databases">
        <title>Genome sequence of Streptomyces pluripotens MUSC 137T.</title>
        <authorList>
            <person name="Ser H.-L."/>
            <person name="Lee L.-H."/>
        </authorList>
    </citation>
    <scope>NUCLEOTIDE SEQUENCE [LARGE SCALE GENOMIC DNA]</scope>
    <source>
        <strain evidence="6 7">MUSC 137</strain>
    </source>
</reference>
<dbReference type="NCBIfam" id="NF041196">
    <property type="entry name" value="ScbR_bind_reg"/>
    <property type="match status" value="1"/>
</dbReference>
<protein>
    <submittedName>
        <fullName evidence="6">TetR/AcrR family transcriptional regulator</fullName>
    </submittedName>
</protein>
<dbReference type="EMBL" id="CP022433">
    <property type="protein sequence ID" value="ASN27957.1"/>
    <property type="molecule type" value="Genomic_DNA"/>
</dbReference>
<dbReference type="Gene3D" id="1.10.357.10">
    <property type="entry name" value="Tetracycline Repressor, domain 2"/>
    <property type="match status" value="1"/>
</dbReference>
<dbReference type="Pfam" id="PF00440">
    <property type="entry name" value="TetR_N"/>
    <property type="match status" value="1"/>
</dbReference>
<evidence type="ECO:0000256" key="4">
    <source>
        <dbReference type="PROSITE-ProRule" id="PRU00335"/>
    </source>
</evidence>
<dbReference type="STRING" id="1355015.LK06_031295"/>
<dbReference type="OrthoDB" id="3237195at2"/>
<dbReference type="InterPro" id="IPR036271">
    <property type="entry name" value="Tet_transcr_reg_TetR-rel_C_sf"/>
</dbReference>
<dbReference type="KEGG" id="splu:LK06_031295"/>
<evidence type="ECO:0000256" key="3">
    <source>
        <dbReference type="ARBA" id="ARBA00023163"/>
    </source>
</evidence>
<keyword evidence="7" id="KW-1185">Reference proteome</keyword>
<dbReference type="InterPro" id="IPR054126">
    <property type="entry name" value="CprB_TetR_C"/>
</dbReference>
<keyword evidence="3" id="KW-0804">Transcription</keyword>
<keyword evidence="1" id="KW-0805">Transcription regulation</keyword>
<dbReference type="PROSITE" id="PS50977">
    <property type="entry name" value="HTH_TETR_2"/>
    <property type="match status" value="1"/>
</dbReference>
<dbReference type="AlphaFoldDB" id="A0A221P6W7"/>
<evidence type="ECO:0000259" key="5">
    <source>
        <dbReference type="PROSITE" id="PS50977"/>
    </source>
</evidence>
<dbReference type="SUPFAM" id="SSF48498">
    <property type="entry name" value="Tetracyclin repressor-like, C-terminal domain"/>
    <property type="match status" value="1"/>
</dbReference>
<dbReference type="InterPro" id="IPR001647">
    <property type="entry name" value="HTH_TetR"/>
</dbReference>
<evidence type="ECO:0000256" key="1">
    <source>
        <dbReference type="ARBA" id="ARBA00023015"/>
    </source>
</evidence>
<sequence length="227" mass="24796">MAQQERAIRTRRVIVVAAAEVFAEVGYEAATIVGILNRAGVTKGALYFHFSSKQELAQAVLAGRLSATPRTPPRGLKLQQGLDELFLLAHLLREGDPLVRGSVRLAVEQGALHDGLDRRVPMAEWIERKTVTLAEAKQNGELLPHVEVGEAARMLIGAFTGVQELSRVMTGHADLMERVADLQRHLMPSIAVPAVLVQLDMTVDRGERVCRESRQQRLAADVTGAAE</sequence>
<dbReference type="GO" id="GO:0003700">
    <property type="term" value="F:DNA-binding transcription factor activity"/>
    <property type="evidence" value="ECO:0007669"/>
    <property type="project" value="TreeGrafter"/>
</dbReference>
<dbReference type="RefSeq" id="WP_039655483.1">
    <property type="nucleotide sequence ID" value="NZ_CP021080.1"/>
</dbReference>
<keyword evidence="2 4" id="KW-0238">DNA-binding</keyword>
<dbReference type="InterPro" id="IPR047923">
    <property type="entry name" value="ArpA-like"/>
</dbReference>
<evidence type="ECO:0000313" key="6">
    <source>
        <dbReference type="EMBL" id="ASN27957.1"/>
    </source>
</evidence>
<proteinExistence type="predicted"/>